<feature type="compositionally biased region" description="Gly residues" evidence="1">
    <location>
        <begin position="7"/>
        <end position="18"/>
    </location>
</feature>
<evidence type="ECO:0000256" key="1">
    <source>
        <dbReference type="SAM" id="MobiDB-lite"/>
    </source>
</evidence>
<protein>
    <submittedName>
        <fullName evidence="2">Uncharacterized protein</fullName>
    </submittedName>
</protein>
<evidence type="ECO:0000313" key="2">
    <source>
        <dbReference type="EMBL" id="CAD1827093.1"/>
    </source>
</evidence>
<accession>A0A6V7P8G2</accession>
<gene>
    <name evidence="2" type="ORF">CB5_LOCUS10304</name>
</gene>
<organism evidence="2">
    <name type="scientific">Ananas comosus var. bracteatus</name>
    <name type="common">red pineapple</name>
    <dbReference type="NCBI Taxonomy" id="296719"/>
    <lineage>
        <taxon>Eukaryota</taxon>
        <taxon>Viridiplantae</taxon>
        <taxon>Streptophyta</taxon>
        <taxon>Embryophyta</taxon>
        <taxon>Tracheophyta</taxon>
        <taxon>Spermatophyta</taxon>
        <taxon>Magnoliopsida</taxon>
        <taxon>Liliopsida</taxon>
        <taxon>Poales</taxon>
        <taxon>Bromeliaceae</taxon>
        <taxon>Bromelioideae</taxon>
        <taxon>Ananas</taxon>
    </lineage>
</organism>
<dbReference type="AlphaFoldDB" id="A0A6V7P8G2"/>
<feature type="region of interest" description="Disordered" evidence="1">
    <location>
        <begin position="1"/>
        <end position="24"/>
    </location>
</feature>
<proteinExistence type="predicted"/>
<sequence>MTHKGKGSGSGSGSGGSGPAPFLMKTHEMVEAAETDDVISWGRRAVVRRLEARRVRPRPAAPPLQAQQLLLLRPPAQHLRFPQGGAAQVGVRERELPAGRARPTLQHSPPQGGGTPAAPISAARNIRRQRAVAAASSSPTFPSFLRHQLRRCPQLLLHLLPFSAAANSKPSPTVS</sequence>
<feature type="region of interest" description="Disordered" evidence="1">
    <location>
        <begin position="100"/>
        <end position="119"/>
    </location>
</feature>
<name>A0A6V7P8G2_ANACO</name>
<dbReference type="EMBL" id="LR862146">
    <property type="protein sequence ID" value="CAD1827093.1"/>
    <property type="molecule type" value="Genomic_DNA"/>
</dbReference>
<reference evidence="2" key="1">
    <citation type="submission" date="2020-07" db="EMBL/GenBank/DDBJ databases">
        <authorList>
            <person name="Lin J."/>
        </authorList>
    </citation>
    <scope>NUCLEOTIDE SEQUENCE</scope>
</reference>